<gene>
    <name evidence="2" type="ORF">CHARACLAT_026136</name>
</gene>
<evidence type="ECO:0000256" key="1">
    <source>
        <dbReference type="SAM" id="MobiDB-lite"/>
    </source>
</evidence>
<proteinExistence type="predicted"/>
<accession>A0ABU7DJY2</accession>
<comment type="caution">
    <text evidence="2">The sequence shown here is derived from an EMBL/GenBank/DDBJ whole genome shotgun (WGS) entry which is preliminary data.</text>
</comment>
<feature type="compositionally biased region" description="Polar residues" evidence="1">
    <location>
        <begin position="16"/>
        <end position="34"/>
    </location>
</feature>
<dbReference type="Proteomes" id="UP001352852">
    <property type="component" value="Unassembled WGS sequence"/>
</dbReference>
<name>A0ABU7DJY2_9TELE</name>
<feature type="region of interest" description="Disordered" evidence="1">
    <location>
        <begin position="16"/>
        <end position="40"/>
    </location>
</feature>
<reference evidence="2 3" key="1">
    <citation type="submission" date="2021-06" db="EMBL/GenBank/DDBJ databases">
        <authorList>
            <person name="Palmer J.M."/>
        </authorList>
    </citation>
    <scope>NUCLEOTIDE SEQUENCE [LARGE SCALE GENOMIC DNA]</scope>
    <source>
        <strain evidence="2 3">CL_MEX2019</strain>
        <tissue evidence="2">Muscle</tissue>
    </source>
</reference>
<sequence>MCDGRIEEILEVLLPTPNNVPSRGQQPPNPTVNSVGEALLPSREAPDGLLESLRGQPIVLLHGLTELLSGPSFSLCHSPGRSTLGLMVPVSHLRSRTADRTLSSARQSLTAGVHHRVRGLPA</sequence>
<organism evidence="2 3">
    <name type="scientific">Characodon lateralis</name>
    <dbReference type="NCBI Taxonomy" id="208331"/>
    <lineage>
        <taxon>Eukaryota</taxon>
        <taxon>Metazoa</taxon>
        <taxon>Chordata</taxon>
        <taxon>Craniata</taxon>
        <taxon>Vertebrata</taxon>
        <taxon>Euteleostomi</taxon>
        <taxon>Actinopterygii</taxon>
        <taxon>Neopterygii</taxon>
        <taxon>Teleostei</taxon>
        <taxon>Neoteleostei</taxon>
        <taxon>Acanthomorphata</taxon>
        <taxon>Ovalentaria</taxon>
        <taxon>Atherinomorphae</taxon>
        <taxon>Cyprinodontiformes</taxon>
        <taxon>Goodeidae</taxon>
        <taxon>Characodon</taxon>
    </lineage>
</organism>
<dbReference type="EMBL" id="JAHUTJ010027706">
    <property type="protein sequence ID" value="MED6275389.1"/>
    <property type="molecule type" value="Genomic_DNA"/>
</dbReference>
<evidence type="ECO:0000313" key="3">
    <source>
        <dbReference type="Proteomes" id="UP001352852"/>
    </source>
</evidence>
<evidence type="ECO:0000313" key="2">
    <source>
        <dbReference type="EMBL" id="MED6275389.1"/>
    </source>
</evidence>
<protein>
    <submittedName>
        <fullName evidence="2">Uncharacterized protein</fullName>
    </submittedName>
</protein>
<keyword evidence="3" id="KW-1185">Reference proteome</keyword>